<dbReference type="InterPro" id="IPR026021">
    <property type="entry name" value="YdjA-like"/>
</dbReference>
<dbReference type="InterPro" id="IPR029479">
    <property type="entry name" value="Nitroreductase"/>
</dbReference>
<dbReference type="PANTHER" id="PTHR43821:SF1">
    <property type="entry name" value="NAD(P)H NITROREDUCTASE YDJA-RELATED"/>
    <property type="match status" value="1"/>
</dbReference>
<evidence type="ECO:0000256" key="4">
    <source>
        <dbReference type="ARBA" id="ARBA00022643"/>
    </source>
</evidence>
<dbReference type="RefSeq" id="WP_218116328.1">
    <property type="nucleotide sequence ID" value="NZ_CAJVAP010000037.1"/>
</dbReference>
<name>A0A916K1K2_9MICO</name>
<dbReference type="PIRSF" id="PIRSF000232">
    <property type="entry name" value="YdjA"/>
    <property type="match status" value="1"/>
</dbReference>
<keyword evidence="3 8" id="KW-0285">Flavoprotein</keyword>
<sequence length="189" mass="20843">MSTPQETHHSAPALDAVRARRSYSSVTESAPSREEIEGLLAAMSSVADHSALRPWRIIELRGDARKKLGKALAKGGGMSLEKGLSKAMRAPLVLAVVVSPRKSKKVPLWEQEAVASGVAHYLGLLLHEAGWGVIWRTGEAVRSQAARKTHELEKHEYLLGWLYVGGVEDRRRKHKPRKPLDVSRHLSAL</sequence>
<dbReference type="Pfam" id="PF00881">
    <property type="entry name" value="Nitroreductase"/>
    <property type="match status" value="1"/>
</dbReference>
<evidence type="ECO:0000256" key="9">
    <source>
        <dbReference type="SAM" id="MobiDB-lite"/>
    </source>
</evidence>
<keyword evidence="6 8" id="KW-0560">Oxidoreductase</keyword>
<dbReference type="EMBL" id="CAJVAP010000037">
    <property type="protein sequence ID" value="CAG7620971.1"/>
    <property type="molecule type" value="Genomic_DNA"/>
</dbReference>
<comment type="cofactor">
    <cofactor evidence="1 8">
        <name>FMN</name>
        <dbReference type="ChEBI" id="CHEBI:58210"/>
    </cofactor>
</comment>
<protein>
    <recommendedName>
        <fullName evidence="8">Putative NAD(P)H nitroreductase</fullName>
        <ecNumber evidence="8">1.-.-.-</ecNumber>
    </recommendedName>
</protein>
<organism evidence="11 12">
    <name type="scientific">Leucobacter soli</name>
    <dbReference type="NCBI Taxonomy" id="2812850"/>
    <lineage>
        <taxon>Bacteria</taxon>
        <taxon>Bacillati</taxon>
        <taxon>Actinomycetota</taxon>
        <taxon>Actinomycetes</taxon>
        <taxon>Micrococcales</taxon>
        <taxon>Microbacteriaceae</taxon>
        <taxon>Leucobacter</taxon>
    </lineage>
</organism>
<dbReference type="Proteomes" id="UP000693892">
    <property type="component" value="Unassembled WGS sequence"/>
</dbReference>
<evidence type="ECO:0000259" key="10">
    <source>
        <dbReference type="Pfam" id="PF00881"/>
    </source>
</evidence>
<feature type="domain" description="Nitroreductase" evidence="10">
    <location>
        <begin position="17"/>
        <end position="165"/>
    </location>
</feature>
<evidence type="ECO:0000256" key="5">
    <source>
        <dbReference type="ARBA" id="ARBA00022857"/>
    </source>
</evidence>
<feature type="region of interest" description="Disordered" evidence="9">
    <location>
        <begin position="1"/>
        <end position="29"/>
    </location>
</feature>
<comment type="similarity">
    <text evidence="2 8">Belongs to the nitroreductase family.</text>
</comment>
<evidence type="ECO:0000256" key="7">
    <source>
        <dbReference type="ARBA" id="ARBA00023027"/>
    </source>
</evidence>
<evidence type="ECO:0000256" key="6">
    <source>
        <dbReference type="ARBA" id="ARBA00023002"/>
    </source>
</evidence>
<proteinExistence type="inferred from homology"/>
<evidence type="ECO:0000256" key="8">
    <source>
        <dbReference type="PIRNR" id="PIRNR000232"/>
    </source>
</evidence>
<gene>
    <name evidence="11" type="primary">ydjA</name>
    <name evidence="11" type="ORF">LEUCIP111803_02402</name>
</gene>
<comment type="caution">
    <text evidence="11">The sequence shown here is derived from an EMBL/GenBank/DDBJ whole genome shotgun (WGS) entry which is preliminary data.</text>
</comment>
<keyword evidence="4 8" id="KW-0288">FMN</keyword>
<dbReference type="AlphaFoldDB" id="A0A916K1K2"/>
<keyword evidence="5 8" id="KW-0521">NADP</keyword>
<evidence type="ECO:0000313" key="12">
    <source>
        <dbReference type="Proteomes" id="UP000693892"/>
    </source>
</evidence>
<keyword evidence="12" id="KW-1185">Reference proteome</keyword>
<keyword evidence="7 8" id="KW-0520">NAD</keyword>
<dbReference type="EC" id="1.-.-.-" evidence="8"/>
<reference evidence="11" key="1">
    <citation type="submission" date="2021-06" db="EMBL/GenBank/DDBJ databases">
        <authorList>
            <person name="Criscuolo A."/>
        </authorList>
    </citation>
    <scope>NUCLEOTIDE SEQUENCE</scope>
    <source>
        <strain evidence="11">CIP111803</strain>
    </source>
</reference>
<evidence type="ECO:0000256" key="2">
    <source>
        <dbReference type="ARBA" id="ARBA00007118"/>
    </source>
</evidence>
<evidence type="ECO:0000256" key="3">
    <source>
        <dbReference type="ARBA" id="ARBA00022630"/>
    </source>
</evidence>
<dbReference type="GO" id="GO:0016491">
    <property type="term" value="F:oxidoreductase activity"/>
    <property type="evidence" value="ECO:0007669"/>
    <property type="project" value="UniProtKB-KW"/>
</dbReference>
<evidence type="ECO:0000256" key="1">
    <source>
        <dbReference type="ARBA" id="ARBA00001917"/>
    </source>
</evidence>
<evidence type="ECO:0000313" key="11">
    <source>
        <dbReference type="EMBL" id="CAG7620971.1"/>
    </source>
</evidence>
<dbReference type="InterPro" id="IPR052530">
    <property type="entry name" value="NAD(P)H_nitroreductase"/>
</dbReference>
<dbReference type="PANTHER" id="PTHR43821">
    <property type="entry name" value="NAD(P)H NITROREDUCTASE YDJA-RELATED"/>
    <property type="match status" value="1"/>
</dbReference>
<accession>A0A916K1K2</accession>